<name>A0A0A9T9E1_ARUDO</name>
<sequence length="39" mass="4566">MIFTRHRCLTLRSASHSAWKLLYDPDCWRLNTLTATTVS</sequence>
<accession>A0A0A9T9E1</accession>
<protein>
    <submittedName>
        <fullName evidence="1">Uncharacterized protein</fullName>
    </submittedName>
</protein>
<evidence type="ECO:0000313" key="1">
    <source>
        <dbReference type="EMBL" id="JAD73239.1"/>
    </source>
</evidence>
<organism evidence="1">
    <name type="scientific">Arundo donax</name>
    <name type="common">Giant reed</name>
    <name type="synonym">Donax arundinaceus</name>
    <dbReference type="NCBI Taxonomy" id="35708"/>
    <lineage>
        <taxon>Eukaryota</taxon>
        <taxon>Viridiplantae</taxon>
        <taxon>Streptophyta</taxon>
        <taxon>Embryophyta</taxon>
        <taxon>Tracheophyta</taxon>
        <taxon>Spermatophyta</taxon>
        <taxon>Magnoliopsida</taxon>
        <taxon>Liliopsida</taxon>
        <taxon>Poales</taxon>
        <taxon>Poaceae</taxon>
        <taxon>PACMAD clade</taxon>
        <taxon>Arundinoideae</taxon>
        <taxon>Arundineae</taxon>
        <taxon>Arundo</taxon>
    </lineage>
</organism>
<reference evidence="1" key="2">
    <citation type="journal article" date="2015" name="Data Brief">
        <title>Shoot transcriptome of the giant reed, Arundo donax.</title>
        <authorList>
            <person name="Barrero R.A."/>
            <person name="Guerrero F.D."/>
            <person name="Moolhuijzen P."/>
            <person name="Goolsby J.A."/>
            <person name="Tidwell J."/>
            <person name="Bellgard S.E."/>
            <person name="Bellgard M.I."/>
        </authorList>
    </citation>
    <scope>NUCLEOTIDE SEQUENCE</scope>
    <source>
        <tissue evidence="1">Shoot tissue taken approximately 20 cm above the soil surface</tissue>
    </source>
</reference>
<proteinExistence type="predicted"/>
<dbReference type="AlphaFoldDB" id="A0A0A9T9E1"/>
<reference evidence="1" key="1">
    <citation type="submission" date="2014-09" db="EMBL/GenBank/DDBJ databases">
        <authorList>
            <person name="Magalhaes I.L.F."/>
            <person name="Oliveira U."/>
            <person name="Santos F.R."/>
            <person name="Vidigal T.H.D.A."/>
            <person name="Brescovit A.D."/>
            <person name="Santos A.J."/>
        </authorList>
    </citation>
    <scope>NUCLEOTIDE SEQUENCE</scope>
    <source>
        <tissue evidence="1">Shoot tissue taken approximately 20 cm above the soil surface</tissue>
    </source>
</reference>
<dbReference type="EMBL" id="GBRH01224656">
    <property type="protein sequence ID" value="JAD73239.1"/>
    <property type="molecule type" value="Transcribed_RNA"/>
</dbReference>